<name>A8F1I1_RICM5</name>
<dbReference type="EMBL" id="CP000683">
    <property type="protein sequence ID" value="ABV84767.1"/>
    <property type="molecule type" value="Genomic_DNA"/>
</dbReference>
<evidence type="ECO:0000313" key="2">
    <source>
        <dbReference type="Proteomes" id="UP000001311"/>
    </source>
</evidence>
<evidence type="ECO:0000313" key="1">
    <source>
        <dbReference type="EMBL" id="ABV84767.1"/>
    </source>
</evidence>
<keyword evidence="2" id="KW-1185">Reference proteome</keyword>
<sequence>MKKIFLLFTVLLITSACSKKLKETVGISTAGPNEYQVQRAKALEVPPHYYLPDPGHNSKTTYSNVKGQGEFNEGEQALMQDMN</sequence>
<dbReference type="HOGENOM" id="CLU_2571642_0_0_5"/>
<proteinExistence type="predicted"/>
<gene>
    <name evidence="1" type="ordered locus">RMA_0576</name>
</gene>
<dbReference type="KEGG" id="rms:RMA_0576"/>
<dbReference type="RefSeq" id="WP_012152742.1">
    <property type="nucleotide sequence ID" value="NC_009900.1"/>
</dbReference>
<evidence type="ECO:0008006" key="3">
    <source>
        <dbReference type="Google" id="ProtNLM"/>
    </source>
</evidence>
<dbReference type="AlphaFoldDB" id="A8F1I1"/>
<accession>A8F1I1</accession>
<dbReference type="Proteomes" id="UP000001311">
    <property type="component" value="Chromosome"/>
</dbReference>
<organism evidence="1 2">
    <name type="scientific">Rickettsia massiliae (strain Mtu5)</name>
    <dbReference type="NCBI Taxonomy" id="416276"/>
    <lineage>
        <taxon>Bacteria</taxon>
        <taxon>Pseudomonadati</taxon>
        <taxon>Pseudomonadota</taxon>
        <taxon>Alphaproteobacteria</taxon>
        <taxon>Rickettsiales</taxon>
        <taxon>Rickettsiaceae</taxon>
        <taxon>Rickettsieae</taxon>
        <taxon>Rickettsia</taxon>
        <taxon>spotted fever group</taxon>
    </lineage>
</organism>
<reference evidence="1 2" key="1">
    <citation type="journal article" date="2007" name="Genome Res.">
        <title>Lateral gene transfer between obligate intracellular bacteria: evidence from the Rickettsia massiliae genome.</title>
        <authorList>
            <person name="Blanc G."/>
            <person name="Ogata H."/>
            <person name="Robert C."/>
            <person name="Audic S."/>
            <person name="Claverie J.-M."/>
            <person name="Raoult D."/>
        </authorList>
    </citation>
    <scope>NUCLEOTIDE SEQUENCE [LARGE SCALE GENOMIC DNA]</scope>
    <source>
        <strain evidence="2">Mtu5</strain>
    </source>
</reference>
<protein>
    <recommendedName>
        <fullName evidence="3">Lipoprotein</fullName>
    </recommendedName>
</protein>
<dbReference type="PROSITE" id="PS51257">
    <property type="entry name" value="PROKAR_LIPOPROTEIN"/>
    <property type="match status" value="1"/>
</dbReference>